<dbReference type="OrthoDB" id="9801496at2"/>
<dbReference type="GO" id="GO:0051287">
    <property type="term" value="F:NAD binding"/>
    <property type="evidence" value="ECO:0007669"/>
    <property type="project" value="InterPro"/>
</dbReference>
<dbReference type="InterPro" id="IPR037232">
    <property type="entry name" value="NADH_quin_OxRdtase_su_C/D-like"/>
</dbReference>
<dbReference type="Proteomes" id="UP000239724">
    <property type="component" value="Unassembled WGS sequence"/>
</dbReference>
<dbReference type="InterPro" id="IPR029014">
    <property type="entry name" value="NiFe-Hase_large"/>
</dbReference>
<dbReference type="EMBL" id="NHRY01000167">
    <property type="protein sequence ID" value="PPQ32487.1"/>
    <property type="molecule type" value="Genomic_DNA"/>
</dbReference>
<gene>
    <name evidence="4" type="ORF">CCS01_15695</name>
</gene>
<evidence type="ECO:0000256" key="2">
    <source>
        <dbReference type="SAM" id="MobiDB-lite"/>
    </source>
</evidence>
<evidence type="ECO:0000313" key="5">
    <source>
        <dbReference type="Proteomes" id="UP000239724"/>
    </source>
</evidence>
<dbReference type="PANTHER" id="PTHR43485:SF1">
    <property type="entry name" value="FORMATE HYDROGENLYASE SUBUNIT 5-RELATED"/>
    <property type="match status" value="1"/>
</dbReference>
<dbReference type="Gene3D" id="1.10.645.10">
    <property type="entry name" value="Cytochrome-c3 Hydrogenase, chain B"/>
    <property type="match status" value="1"/>
</dbReference>
<keyword evidence="1" id="KW-0560">Oxidoreductase</keyword>
<dbReference type="SUPFAM" id="SSF143243">
    <property type="entry name" value="Nqo5-like"/>
    <property type="match status" value="1"/>
</dbReference>
<feature type="region of interest" description="Disordered" evidence="2">
    <location>
        <begin position="1"/>
        <end position="27"/>
    </location>
</feature>
<accession>A0A2S6ND00</accession>
<dbReference type="GO" id="GO:0016651">
    <property type="term" value="F:oxidoreductase activity, acting on NAD(P)H"/>
    <property type="evidence" value="ECO:0007669"/>
    <property type="project" value="InterPro"/>
</dbReference>
<reference evidence="4 5" key="1">
    <citation type="journal article" date="2018" name="Arch. Microbiol.">
        <title>New insights into the metabolic potential of the phototrophic purple bacterium Rhodopila globiformis DSM 161(T) from its draft genome sequence and evidence for a vanadium-dependent nitrogenase.</title>
        <authorList>
            <person name="Imhoff J.F."/>
            <person name="Rahn T."/>
            <person name="Kunzel S."/>
            <person name="Neulinger S.C."/>
        </authorList>
    </citation>
    <scope>NUCLEOTIDE SEQUENCE [LARGE SCALE GENOMIC DNA]</scope>
    <source>
        <strain evidence="4 5">DSM 161</strain>
    </source>
</reference>
<dbReference type="InterPro" id="IPR052197">
    <property type="entry name" value="ComplexI_49kDa-like"/>
</dbReference>
<dbReference type="AlphaFoldDB" id="A0A2S6ND00"/>
<feature type="domain" description="NADH-quinone oxidoreductase subunit D" evidence="3">
    <location>
        <begin position="265"/>
        <end position="429"/>
    </location>
</feature>
<protein>
    <recommendedName>
        <fullName evidence="3">NADH-quinone oxidoreductase subunit D domain-containing protein</fullName>
    </recommendedName>
</protein>
<name>A0A2S6ND00_RHOGL</name>
<evidence type="ECO:0000256" key="1">
    <source>
        <dbReference type="ARBA" id="ARBA00023002"/>
    </source>
</evidence>
<sequence length="501" mass="52174">MTGEPAARATDVEGEAPPPGRPPLRHMLSPQDWIATAQTAAEDSWVLLAHWAEPAAVHALYLDPATPGVVPVSIAIEAGAYPALSPLLPAAALYERMILDLFGHVPGGAVDPRPWLDHGAWPSEHPMAAPSAPRTDRPAPAARAEQPDAMILPLGPIGRPIGEAALLRLTLDGPVIRRADSRLGFTHKGTLALMRNKSPRTAARFAARLSGDATVAHGLAFAEAAETAVGTAAPPRAARLRVVMLELERIAGHLDTIAEVSRLAGAASMRAACQLLREILLRACHFAFGHRLMMDCVVPGGVAVDLTPDGASALLQALGAVAARLPALRRDHEGVVPGARLSGTGRAGRALAESLGVGGVAGRAAGRAFDARVGFMPGYRTLAVTPAVRPAGDAAARQAVRIAEIGASLRLVSSVLEPLPPGPLTVALPQVCGEGIGCAESIRGDVWHWLRIDHGQITAAFPRDPGWALWPLATALLQDSVTDDVELIRASLALPASGMDL</sequence>
<dbReference type="RefSeq" id="WP_104519776.1">
    <property type="nucleotide sequence ID" value="NZ_NHRY01000167.1"/>
</dbReference>
<dbReference type="Pfam" id="PF00346">
    <property type="entry name" value="Complex1_49kDa"/>
    <property type="match status" value="1"/>
</dbReference>
<organism evidence="4 5">
    <name type="scientific">Rhodopila globiformis</name>
    <name type="common">Rhodopseudomonas globiformis</name>
    <dbReference type="NCBI Taxonomy" id="1071"/>
    <lineage>
        <taxon>Bacteria</taxon>
        <taxon>Pseudomonadati</taxon>
        <taxon>Pseudomonadota</taxon>
        <taxon>Alphaproteobacteria</taxon>
        <taxon>Acetobacterales</taxon>
        <taxon>Acetobacteraceae</taxon>
        <taxon>Rhodopila</taxon>
    </lineage>
</organism>
<evidence type="ECO:0000313" key="4">
    <source>
        <dbReference type="EMBL" id="PPQ32487.1"/>
    </source>
</evidence>
<evidence type="ECO:0000259" key="3">
    <source>
        <dbReference type="Pfam" id="PF00346"/>
    </source>
</evidence>
<dbReference type="GO" id="GO:0048038">
    <property type="term" value="F:quinone binding"/>
    <property type="evidence" value="ECO:0007669"/>
    <property type="project" value="InterPro"/>
</dbReference>
<feature type="compositionally biased region" description="Low complexity" evidence="2">
    <location>
        <begin position="128"/>
        <end position="143"/>
    </location>
</feature>
<comment type="caution">
    <text evidence="4">The sequence shown here is derived from an EMBL/GenBank/DDBJ whole genome shotgun (WGS) entry which is preliminary data.</text>
</comment>
<keyword evidence="5" id="KW-1185">Reference proteome</keyword>
<proteinExistence type="predicted"/>
<dbReference type="PANTHER" id="PTHR43485">
    <property type="entry name" value="HYDROGENASE-4 COMPONENT G"/>
    <property type="match status" value="1"/>
</dbReference>
<dbReference type="InterPro" id="IPR001135">
    <property type="entry name" value="NADH_Q_OxRdtase_suD"/>
</dbReference>
<feature type="region of interest" description="Disordered" evidence="2">
    <location>
        <begin position="121"/>
        <end position="143"/>
    </location>
</feature>
<dbReference type="SUPFAM" id="SSF56762">
    <property type="entry name" value="HydB/Nqo4-like"/>
    <property type="match status" value="1"/>
</dbReference>